<proteinExistence type="predicted"/>
<feature type="domain" description="HTH araC/xylS-type" evidence="4">
    <location>
        <begin position="210"/>
        <end position="308"/>
    </location>
</feature>
<dbReference type="GO" id="GO:0043565">
    <property type="term" value="F:sequence-specific DNA binding"/>
    <property type="evidence" value="ECO:0007669"/>
    <property type="project" value="InterPro"/>
</dbReference>
<dbReference type="AlphaFoldDB" id="A0A316AMA8"/>
<dbReference type="PANTHER" id="PTHR47893">
    <property type="entry name" value="REGULATORY PROTEIN PCHR"/>
    <property type="match status" value="1"/>
</dbReference>
<gene>
    <name evidence="5" type="ORF">CLV98_10337</name>
</gene>
<dbReference type="EMBL" id="QGDT01000003">
    <property type="protein sequence ID" value="PWJ58672.1"/>
    <property type="molecule type" value="Genomic_DNA"/>
</dbReference>
<protein>
    <submittedName>
        <fullName evidence="5">AraC-like DNA-binding protein</fullName>
    </submittedName>
</protein>
<dbReference type="PANTHER" id="PTHR47893:SF1">
    <property type="entry name" value="REGULATORY PROTEIN PCHR"/>
    <property type="match status" value="1"/>
</dbReference>
<evidence type="ECO:0000256" key="3">
    <source>
        <dbReference type="ARBA" id="ARBA00023163"/>
    </source>
</evidence>
<comment type="caution">
    <text evidence="5">The sequence shown here is derived from an EMBL/GenBank/DDBJ whole genome shotgun (WGS) entry which is preliminary data.</text>
</comment>
<evidence type="ECO:0000256" key="2">
    <source>
        <dbReference type="ARBA" id="ARBA00023125"/>
    </source>
</evidence>
<sequence>MNWKFKALENGEEESGLVDSGMLQEISVLEDPAVLFWEKNEHYEILAYKNVVGGRLILEPTAEEYFLQLYFCLSGSTTLIDTLGQQSYEAGQCAVQRSGLMLGTHQIEFAEAGCQALIMYLSEEFMGRYTATEEWKPVYKDIKTGSSSIKVSVPMQQHMDQLLNCSKPEPWRRSFIDLKVAELLLSLLDASQDASPVVREPLHRDQIKLVEAKKILDVEFRKPPTIVNLSRRVGLNEFKLKKIFRQVYGTTIRGYITNVRMGKAQDLLLSREYNIAEVADLVGYGSPSHFTLAYKKHFNYLPSDILQSMN</sequence>
<dbReference type="Proteomes" id="UP000245880">
    <property type="component" value="Unassembled WGS sequence"/>
</dbReference>
<organism evidence="5 6">
    <name type="scientific">Dyadobacter jejuensis</name>
    <dbReference type="NCBI Taxonomy" id="1082580"/>
    <lineage>
        <taxon>Bacteria</taxon>
        <taxon>Pseudomonadati</taxon>
        <taxon>Bacteroidota</taxon>
        <taxon>Cytophagia</taxon>
        <taxon>Cytophagales</taxon>
        <taxon>Spirosomataceae</taxon>
        <taxon>Dyadobacter</taxon>
    </lineage>
</organism>
<dbReference type="Pfam" id="PF12833">
    <property type="entry name" value="HTH_18"/>
    <property type="match status" value="1"/>
</dbReference>
<dbReference type="SMART" id="SM00342">
    <property type="entry name" value="HTH_ARAC"/>
    <property type="match status" value="1"/>
</dbReference>
<dbReference type="InterPro" id="IPR018060">
    <property type="entry name" value="HTH_AraC"/>
</dbReference>
<dbReference type="Pfam" id="PF22200">
    <property type="entry name" value="ExsA_N"/>
    <property type="match status" value="1"/>
</dbReference>
<dbReference type="InterPro" id="IPR018062">
    <property type="entry name" value="HTH_AraC-typ_CS"/>
</dbReference>
<dbReference type="OrthoDB" id="799767at2"/>
<dbReference type="Gene3D" id="1.10.10.60">
    <property type="entry name" value="Homeodomain-like"/>
    <property type="match status" value="2"/>
</dbReference>
<evidence type="ECO:0000256" key="1">
    <source>
        <dbReference type="ARBA" id="ARBA00023015"/>
    </source>
</evidence>
<keyword evidence="1" id="KW-0805">Transcription regulation</keyword>
<evidence type="ECO:0000313" key="5">
    <source>
        <dbReference type="EMBL" id="PWJ58672.1"/>
    </source>
</evidence>
<dbReference type="PROSITE" id="PS01124">
    <property type="entry name" value="HTH_ARAC_FAMILY_2"/>
    <property type="match status" value="1"/>
</dbReference>
<dbReference type="RefSeq" id="WP_109673616.1">
    <property type="nucleotide sequence ID" value="NZ_QGDT01000003.1"/>
</dbReference>
<dbReference type="InterPro" id="IPR054015">
    <property type="entry name" value="ExsA-like_N"/>
</dbReference>
<keyword evidence="6" id="KW-1185">Reference proteome</keyword>
<dbReference type="PROSITE" id="PS00041">
    <property type="entry name" value="HTH_ARAC_FAMILY_1"/>
    <property type="match status" value="1"/>
</dbReference>
<dbReference type="InterPro" id="IPR053142">
    <property type="entry name" value="PchR_regulatory_protein"/>
</dbReference>
<keyword evidence="3" id="KW-0804">Transcription</keyword>
<reference evidence="5 6" key="1">
    <citation type="submission" date="2018-03" db="EMBL/GenBank/DDBJ databases">
        <title>Genomic Encyclopedia of Archaeal and Bacterial Type Strains, Phase II (KMG-II): from individual species to whole genera.</title>
        <authorList>
            <person name="Goeker M."/>
        </authorList>
    </citation>
    <scope>NUCLEOTIDE SEQUENCE [LARGE SCALE GENOMIC DNA]</scope>
    <source>
        <strain evidence="5 6">DSM 100346</strain>
    </source>
</reference>
<evidence type="ECO:0000313" key="6">
    <source>
        <dbReference type="Proteomes" id="UP000245880"/>
    </source>
</evidence>
<name>A0A316AMA8_9BACT</name>
<dbReference type="SUPFAM" id="SSF46689">
    <property type="entry name" value="Homeodomain-like"/>
    <property type="match status" value="1"/>
</dbReference>
<accession>A0A316AMA8</accession>
<keyword evidence="2 5" id="KW-0238">DNA-binding</keyword>
<evidence type="ECO:0000259" key="4">
    <source>
        <dbReference type="PROSITE" id="PS01124"/>
    </source>
</evidence>
<dbReference type="GO" id="GO:0003700">
    <property type="term" value="F:DNA-binding transcription factor activity"/>
    <property type="evidence" value="ECO:0007669"/>
    <property type="project" value="InterPro"/>
</dbReference>
<dbReference type="InterPro" id="IPR009057">
    <property type="entry name" value="Homeodomain-like_sf"/>
</dbReference>